<reference evidence="2 3" key="1">
    <citation type="submission" date="2024-02" db="EMBL/GenBank/DDBJ databases">
        <authorList>
            <person name="Chen Y."/>
            <person name="Shah S."/>
            <person name="Dougan E. K."/>
            <person name="Thang M."/>
            <person name="Chan C."/>
        </authorList>
    </citation>
    <scope>NUCLEOTIDE SEQUENCE [LARGE SCALE GENOMIC DNA]</scope>
</reference>
<dbReference type="Gene3D" id="3.10.490.20">
    <property type="match status" value="1"/>
</dbReference>
<sequence length="172" mass="19687">MILRFAFFRDWIDGGIPIAYWISSFYFPQGFLTSVLQGYSRSNMIPVDQLSFEFVMQDTSDPHELEGAPEEGIYIHGLFMDGAAWSYDDMAIDDQEFGTMFVKSPIINFIPWKAELVWEKYRCPIYKTSIRAGTLSTTGHSTNFVLAIEVETLMDPSYWTLKGAAMLTMLND</sequence>
<dbReference type="PANTHER" id="PTHR22878:SF68">
    <property type="entry name" value="DYNEIN HEAVY CHAIN 6, AXONEMAL-LIKE"/>
    <property type="match status" value="1"/>
</dbReference>
<dbReference type="InterPro" id="IPR043160">
    <property type="entry name" value="Dynein_C_barrel"/>
</dbReference>
<accession>A0ABP0HRP8</accession>
<evidence type="ECO:0000259" key="1">
    <source>
        <dbReference type="Pfam" id="PF18199"/>
    </source>
</evidence>
<evidence type="ECO:0000313" key="2">
    <source>
        <dbReference type="EMBL" id="CAK8992468.1"/>
    </source>
</evidence>
<organism evidence="2 3">
    <name type="scientific">Durusdinium trenchii</name>
    <dbReference type="NCBI Taxonomy" id="1381693"/>
    <lineage>
        <taxon>Eukaryota</taxon>
        <taxon>Sar</taxon>
        <taxon>Alveolata</taxon>
        <taxon>Dinophyceae</taxon>
        <taxon>Suessiales</taxon>
        <taxon>Symbiodiniaceae</taxon>
        <taxon>Durusdinium</taxon>
    </lineage>
</organism>
<dbReference type="EMBL" id="CAXAMN010001113">
    <property type="protein sequence ID" value="CAK8992468.1"/>
    <property type="molecule type" value="Genomic_DNA"/>
</dbReference>
<proteinExistence type="predicted"/>
<dbReference type="Proteomes" id="UP001642484">
    <property type="component" value="Unassembled WGS sequence"/>
</dbReference>
<gene>
    <name evidence="2" type="ORF">CCMP2556_LOCUS2877</name>
</gene>
<keyword evidence="3" id="KW-1185">Reference proteome</keyword>
<dbReference type="Pfam" id="PF18199">
    <property type="entry name" value="Dynein_C"/>
    <property type="match status" value="1"/>
</dbReference>
<dbReference type="PANTHER" id="PTHR22878">
    <property type="entry name" value="DYNEIN HEAVY CHAIN 6, AXONEMAL-LIKE-RELATED"/>
    <property type="match status" value="1"/>
</dbReference>
<comment type="caution">
    <text evidence="2">The sequence shown here is derived from an EMBL/GenBank/DDBJ whole genome shotgun (WGS) entry which is preliminary data.</text>
</comment>
<protein>
    <recommendedName>
        <fullName evidence="1">Dynein heavy chain C-terminal domain-containing protein</fullName>
    </recommendedName>
</protein>
<evidence type="ECO:0000313" key="3">
    <source>
        <dbReference type="Proteomes" id="UP001642484"/>
    </source>
</evidence>
<dbReference type="InterPro" id="IPR026983">
    <property type="entry name" value="DHC"/>
</dbReference>
<dbReference type="InterPro" id="IPR041228">
    <property type="entry name" value="Dynein_C"/>
</dbReference>
<feature type="domain" description="Dynein heavy chain C-terminal" evidence="1">
    <location>
        <begin position="2"/>
        <end position="168"/>
    </location>
</feature>
<name>A0ABP0HRP8_9DINO</name>